<keyword evidence="7" id="KW-0812">Transmembrane</keyword>
<evidence type="ECO:0000256" key="1">
    <source>
        <dbReference type="ARBA" id="ARBA00003534"/>
    </source>
</evidence>
<protein>
    <recommendedName>
        <fullName evidence="6">Pectin acetylesterase</fullName>
        <ecNumber evidence="6">3.1.1.-</ecNumber>
    </recommendedName>
</protein>
<reference evidence="8" key="1">
    <citation type="submission" date="2024-03" db="EMBL/GenBank/DDBJ databases">
        <title>WGS assembly of Saponaria officinalis var. Norfolk2.</title>
        <authorList>
            <person name="Jenkins J."/>
            <person name="Shu S."/>
            <person name="Grimwood J."/>
            <person name="Barry K."/>
            <person name="Goodstein D."/>
            <person name="Schmutz J."/>
            <person name="Leebens-Mack J."/>
            <person name="Osbourn A."/>
        </authorList>
    </citation>
    <scope>NUCLEOTIDE SEQUENCE [LARGE SCALE GENOMIC DNA]</scope>
    <source>
        <strain evidence="8">JIC</strain>
    </source>
</reference>
<organism evidence="8 9">
    <name type="scientific">Saponaria officinalis</name>
    <name type="common">Common soapwort</name>
    <name type="synonym">Lychnis saponaria</name>
    <dbReference type="NCBI Taxonomy" id="3572"/>
    <lineage>
        <taxon>Eukaryota</taxon>
        <taxon>Viridiplantae</taxon>
        <taxon>Streptophyta</taxon>
        <taxon>Embryophyta</taxon>
        <taxon>Tracheophyta</taxon>
        <taxon>Spermatophyta</taxon>
        <taxon>Magnoliopsida</taxon>
        <taxon>eudicotyledons</taxon>
        <taxon>Gunneridae</taxon>
        <taxon>Pentapetalae</taxon>
        <taxon>Caryophyllales</taxon>
        <taxon>Caryophyllaceae</taxon>
        <taxon>Caryophylleae</taxon>
        <taxon>Saponaria</taxon>
    </lineage>
</organism>
<evidence type="ECO:0000256" key="4">
    <source>
        <dbReference type="ARBA" id="ARBA00022512"/>
    </source>
</evidence>
<dbReference type="PANTHER" id="PTHR21562:SF110">
    <property type="entry name" value="PECTIN ACETYLESTERASE"/>
    <property type="match status" value="1"/>
</dbReference>
<keyword evidence="5 6" id="KW-0961">Cell wall biogenesis/degradation</keyword>
<keyword evidence="6" id="KW-0378">Hydrolase</keyword>
<dbReference type="AlphaFoldDB" id="A0AAW1KDE0"/>
<dbReference type="GO" id="GO:0071555">
    <property type="term" value="P:cell wall organization"/>
    <property type="evidence" value="ECO:0007669"/>
    <property type="project" value="UniProtKB-KW"/>
</dbReference>
<evidence type="ECO:0000256" key="6">
    <source>
        <dbReference type="RuleBase" id="RU363114"/>
    </source>
</evidence>
<dbReference type="GO" id="GO:0009505">
    <property type="term" value="C:plant-type cell wall"/>
    <property type="evidence" value="ECO:0007669"/>
    <property type="project" value="TreeGrafter"/>
</dbReference>
<evidence type="ECO:0000313" key="8">
    <source>
        <dbReference type="EMBL" id="KAK9716067.1"/>
    </source>
</evidence>
<sequence>MVSYLVCTFNLKIINTDHHFHFITFAILFSKISTQIKLKRHLFCSCEEFSYFRMLDSWKWLGRLLIGVIIVMLTTVDGFNVSITFVYDAVANGAVCLDGSPPAYHFDKGFGVGLNNWLLHLEGGAWCNNANTCLDRAHTPLGSSKLMSTEYNFSGILSNNAQHNPDFYNWNRVVVRYCDGSSYTGDVDAVDPVTKIFYRGARVWRAVMDDLLAKGMKNARNAVLAGCSAGGLGAILQCDNLRALLPPAANVKCVSDGGFFINTVDVTGGRPLQKFFAEVAMTHGSEKHLPEPCTSKFGPELCMFPQYAARDIQTPLFLLNSAYDSWQIDNIFLHGVVDPDGKWRTCENDITRCSESQIETLQVLRWIVKFRRKPE</sequence>
<accession>A0AAW1KDE0</accession>
<gene>
    <name evidence="8" type="ORF">RND81_06G209200</name>
</gene>
<dbReference type="Proteomes" id="UP001443914">
    <property type="component" value="Unassembled WGS sequence"/>
</dbReference>
<evidence type="ECO:0000256" key="7">
    <source>
        <dbReference type="SAM" id="Phobius"/>
    </source>
</evidence>
<dbReference type="PANTHER" id="PTHR21562">
    <property type="entry name" value="NOTUM-RELATED"/>
    <property type="match status" value="1"/>
</dbReference>
<keyword evidence="9" id="KW-1185">Reference proteome</keyword>
<evidence type="ECO:0000313" key="9">
    <source>
        <dbReference type="Proteomes" id="UP001443914"/>
    </source>
</evidence>
<comment type="function">
    <text evidence="1 6">Hydrolyzes acetyl esters in homogalacturonan regions of pectin. In type I primary cell wall, galacturonic acid residues of pectin can be acetylated at the O-2 and O-3 positions. Decreasing the degree of acetylation of pectin gels in vitro alters their physical properties.</text>
</comment>
<keyword evidence="7" id="KW-0472">Membrane</keyword>
<proteinExistence type="inferred from homology"/>
<comment type="subcellular location">
    <subcellularLocation>
        <location evidence="2 6">Secreted</location>
        <location evidence="2 6">Cell wall</location>
    </subcellularLocation>
</comment>
<dbReference type="InterPro" id="IPR004963">
    <property type="entry name" value="PAE/NOTUM"/>
</dbReference>
<evidence type="ECO:0000256" key="2">
    <source>
        <dbReference type="ARBA" id="ARBA00004191"/>
    </source>
</evidence>
<dbReference type="Pfam" id="PF03283">
    <property type="entry name" value="PAE"/>
    <property type="match status" value="1"/>
</dbReference>
<keyword evidence="7" id="KW-1133">Transmembrane helix</keyword>
<keyword evidence="6" id="KW-0964">Secreted</keyword>
<comment type="caution">
    <text evidence="8">The sequence shown here is derived from an EMBL/GenBank/DDBJ whole genome shotgun (WGS) entry which is preliminary data.</text>
</comment>
<dbReference type="EC" id="3.1.1.-" evidence="6"/>
<dbReference type="GO" id="GO:0052793">
    <property type="term" value="F:pectin acetylesterase activity"/>
    <property type="evidence" value="ECO:0007669"/>
    <property type="project" value="TreeGrafter"/>
</dbReference>
<evidence type="ECO:0000256" key="5">
    <source>
        <dbReference type="ARBA" id="ARBA00023316"/>
    </source>
</evidence>
<name>A0AAW1KDE0_SAPOF</name>
<comment type="similarity">
    <text evidence="3 6">Belongs to the pectinacetylesterase family.</text>
</comment>
<keyword evidence="4 6" id="KW-0134">Cell wall</keyword>
<feature type="transmembrane region" description="Helical" evidence="7">
    <location>
        <begin position="60"/>
        <end position="87"/>
    </location>
</feature>
<evidence type="ECO:0000256" key="3">
    <source>
        <dbReference type="ARBA" id="ARBA00005784"/>
    </source>
</evidence>
<dbReference type="EMBL" id="JBDFQZ010000006">
    <property type="protein sequence ID" value="KAK9716067.1"/>
    <property type="molecule type" value="Genomic_DNA"/>
</dbReference>